<dbReference type="PROSITE" id="PS51257">
    <property type="entry name" value="PROKAR_LIPOPROTEIN"/>
    <property type="match status" value="1"/>
</dbReference>
<proteinExistence type="predicted"/>
<evidence type="ECO:0000256" key="1">
    <source>
        <dbReference type="ARBA" id="ARBA00022801"/>
    </source>
</evidence>
<feature type="signal peptide" evidence="2">
    <location>
        <begin position="1"/>
        <end position="21"/>
    </location>
</feature>
<keyword evidence="2" id="KW-0732">Signal</keyword>
<feature type="chain" id="PRO_5011477821" evidence="2">
    <location>
        <begin position="22"/>
        <end position="876"/>
    </location>
</feature>
<protein>
    <submittedName>
        <fullName evidence="3">Phospholipase C</fullName>
    </submittedName>
</protein>
<dbReference type="GO" id="GO:0042578">
    <property type="term" value="F:phosphoric ester hydrolase activity"/>
    <property type="evidence" value="ECO:0007669"/>
    <property type="project" value="UniProtKB-ARBA"/>
</dbReference>
<dbReference type="Pfam" id="PF04185">
    <property type="entry name" value="Phosphoesterase"/>
    <property type="match status" value="1"/>
</dbReference>
<dbReference type="InterPro" id="IPR017850">
    <property type="entry name" value="Alkaline_phosphatase_core_sf"/>
</dbReference>
<organism evidence="3 4">
    <name type="scientific">Paraburkholderia lycopersici</name>
    <dbReference type="NCBI Taxonomy" id="416944"/>
    <lineage>
        <taxon>Bacteria</taxon>
        <taxon>Pseudomonadati</taxon>
        <taxon>Pseudomonadota</taxon>
        <taxon>Betaproteobacteria</taxon>
        <taxon>Burkholderiales</taxon>
        <taxon>Burkholderiaceae</taxon>
        <taxon>Paraburkholderia</taxon>
    </lineage>
</organism>
<sequence length="876" mass="89470">MKWRLSALACAAALASLYGCGGSSGNSAPSSLKVSGVAAQGAPLVGVTVTATDSTGATTQSSVTDANGNFTATLSGKAPYVLTAPITDADGTPAVLSSVLDASNSGSAVANLNPLTSLITQRALGTTLTAAPTGTQIASAKLSSSSIAQETTVVLNVLQPLFAAAGVTVTNPLGGSYVANSSNPLDNLFDTLPIVVHTGTVHLPSITAGSNVALNLAPSQSDSQVAAEQSQVQTAANGNPQFATGATTTPIQHVVVIIGENQTFDGLFGTYQAPSGQSVKNLLSEGIVNADGTPGPNFALAQQNQAAGGSTYSINPARTGSYATLLPPQNTGILTVAGLQTYLSEVASQQAPTVSPTSYLFGLADADFPQSLPAGPFQITANASNGSLVSYSAPSGTAVGAAAGSAAYTAAAPIYAALGLVATTGDPVHRFFQMWQQTGGDNSKLDLYTWVAATAGQGGSTVENAPGSNQVTAATPGQGGELMGFMNMAAGDAPFWASLAKQGALSDNYHQAVMGGTGMNFFSIATGDLPWFNSNGAVATPPSNQIENPNPVQGSANPNFYTQDGYEGGSYVNCSDSAQPGVAAILGFLASKHVASNCDAGKYYLVNNYNPGYTTAGTTQPIGANDYNYPPQTVPTIAEALNAKGVSWGWYTSARDTADTTGQASKLVSALGLPSSLSSSIAGLLQSAEYNNIGDPLVASRNVMTSPAMSANLQDQTAFITAAASGKLPAVSFVVPPNTYSGHPGFSSPAAFEGWLQQVLAAVQSNKAQWANTAVIITTDEGGGHFDTGPIQNVDFFGDGPRIPLIVLSPWAKTNVIDHTYNDHASILKFIERNWRLAPLSPRSRDRLPNPAMQASSYLPANQTPTIGDLMTMFNF</sequence>
<dbReference type="SUPFAM" id="SSF53649">
    <property type="entry name" value="Alkaline phosphatase-like"/>
    <property type="match status" value="1"/>
</dbReference>
<dbReference type="AlphaFoldDB" id="A0A1G6YRW2"/>
<keyword evidence="4" id="KW-1185">Reference proteome</keyword>
<dbReference type="PANTHER" id="PTHR31956:SF1">
    <property type="entry name" value="NON-SPECIFIC PHOSPHOLIPASE C1"/>
    <property type="match status" value="1"/>
</dbReference>
<evidence type="ECO:0000313" key="3">
    <source>
        <dbReference type="EMBL" id="SDD92763.1"/>
    </source>
</evidence>
<dbReference type="PANTHER" id="PTHR31956">
    <property type="entry name" value="NON-SPECIFIC PHOSPHOLIPASE C4-RELATED"/>
    <property type="match status" value="1"/>
</dbReference>
<dbReference type="Proteomes" id="UP000198908">
    <property type="component" value="Unassembled WGS sequence"/>
</dbReference>
<dbReference type="Gene3D" id="3.40.720.10">
    <property type="entry name" value="Alkaline Phosphatase, subunit A"/>
    <property type="match status" value="2"/>
</dbReference>
<evidence type="ECO:0000256" key="2">
    <source>
        <dbReference type="SAM" id="SignalP"/>
    </source>
</evidence>
<name>A0A1G6YRW2_9BURK</name>
<dbReference type="EMBL" id="FMYQ01000028">
    <property type="protein sequence ID" value="SDD92763.1"/>
    <property type="molecule type" value="Genomic_DNA"/>
</dbReference>
<accession>A0A1G6YRW2</accession>
<keyword evidence="1" id="KW-0378">Hydrolase</keyword>
<dbReference type="OrthoDB" id="9770871at2"/>
<dbReference type="STRING" id="416944.SAMN05421548_12867"/>
<dbReference type="InterPro" id="IPR007312">
    <property type="entry name" value="Phosphoesterase"/>
</dbReference>
<dbReference type="RefSeq" id="WP_092002987.1">
    <property type="nucleotide sequence ID" value="NZ_FMYQ01000028.1"/>
</dbReference>
<evidence type="ECO:0000313" key="4">
    <source>
        <dbReference type="Proteomes" id="UP000198908"/>
    </source>
</evidence>
<reference evidence="4" key="1">
    <citation type="submission" date="2016-09" db="EMBL/GenBank/DDBJ databases">
        <authorList>
            <person name="Varghese N."/>
            <person name="Submissions S."/>
        </authorList>
    </citation>
    <scope>NUCLEOTIDE SEQUENCE [LARGE SCALE GENOMIC DNA]</scope>
    <source>
        <strain evidence="4">TNe-862</strain>
    </source>
</reference>
<gene>
    <name evidence="3" type="ORF">SAMN05421548_12867</name>
</gene>